<reference evidence="2" key="2">
    <citation type="submission" date="2010-07" db="EMBL/GenBank/DDBJ databases">
        <authorList>
            <consortium name="The Broad Institute Genome Sequencing Platform"/>
            <consortium name="Broad Institute Genome Sequencing Center for Infectious Disease"/>
            <person name="Ma L.-J."/>
            <person name="Dead R."/>
            <person name="Young S."/>
            <person name="Zeng Q."/>
            <person name="Koehrsen M."/>
            <person name="Alvarado L."/>
            <person name="Berlin A."/>
            <person name="Chapman S.B."/>
            <person name="Chen Z."/>
            <person name="Freedman E."/>
            <person name="Gellesch M."/>
            <person name="Goldberg J."/>
            <person name="Griggs A."/>
            <person name="Gujja S."/>
            <person name="Heilman E.R."/>
            <person name="Heiman D."/>
            <person name="Hepburn T."/>
            <person name="Howarth C."/>
            <person name="Jen D."/>
            <person name="Larson L."/>
            <person name="Mehta T."/>
            <person name="Neiman D."/>
            <person name="Pearson M."/>
            <person name="Roberts A."/>
            <person name="Saif S."/>
            <person name="Shea T."/>
            <person name="Shenoy N."/>
            <person name="Sisk P."/>
            <person name="Stolte C."/>
            <person name="Sykes S."/>
            <person name="Walk T."/>
            <person name="White J."/>
            <person name="Yandava C."/>
            <person name="Haas B."/>
            <person name="Nusbaum C."/>
            <person name="Birren B."/>
        </authorList>
    </citation>
    <scope>NUCLEOTIDE SEQUENCE</scope>
    <source>
        <strain evidence="2">R3-111a-1</strain>
    </source>
</reference>
<reference evidence="4" key="1">
    <citation type="submission" date="2010-07" db="EMBL/GenBank/DDBJ databases">
        <title>The genome sequence of Gaeumannomyces graminis var. tritici strain R3-111a-1.</title>
        <authorList>
            <consortium name="The Broad Institute Genome Sequencing Platform"/>
            <person name="Ma L.-J."/>
            <person name="Dead R."/>
            <person name="Young S."/>
            <person name="Zeng Q."/>
            <person name="Koehrsen M."/>
            <person name="Alvarado L."/>
            <person name="Berlin A."/>
            <person name="Chapman S.B."/>
            <person name="Chen Z."/>
            <person name="Freedman E."/>
            <person name="Gellesch M."/>
            <person name="Goldberg J."/>
            <person name="Griggs A."/>
            <person name="Gujja S."/>
            <person name="Heilman E.R."/>
            <person name="Heiman D."/>
            <person name="Hepburn T."/>
            <person name="Howarth C."/>
            <person name="Jen D."/>
            <person name="Larson L."/>
            <person name="Mehta T."/>
            <person name="Neiman D."/>
            <person name="Pearson M."/>
            <person name="Roberts A."/>
            <person name="Saif S."/>
            <person name="Shea T."/>
            <person name="Shenoy N."/>
            <person name="Sisk P."/>
            <person name="Stolte C."/>
            <person name="Sykes S."/>
            <person name="Walk T."/>
            <person name="White J."/>
            <person name="Yandava C."/>
            <person name="Haas B."/>
            <person name="Nusbaum C."/>
            <person name="Birren B."/>
        </authorList>
    </citation>
    <scope>NUCLEOTIDE SEQUENCE [LARGE SCALE GENOMIC DNA]</scope>
    <source>
        <strain evidence="4">R3-111a-1</strain>
    </source>
</reference>
<evidence type="ECO:0000313" key="4">
    <source>
        <dbReference type="Proteomes" id="UP000006039"/>
    </source>
</evidence>
<dbReference type="SUPFAM" id="SSF53335">
    <property type="entry name" value="S-adenosyl-L-methionine-dependent methyltransferases"/>
    <property type="match status" value="1"/>
</dbReference>
<organism evidence="2">
    <name type="scientific">Gaeumannomyces tritici (strain R3-111a-1)</name>
    <name type="common">Wheat and barley take-all root rot fungus</name>
    <name type="synonym">Gaeumannomyces graminis var. tritici</name>
    <dbReference type="NCBI Taxonomy" id="644352"/>
    <lineage>
        <taxon>Eukaryota</taxon>
        <taxon>Fungi</taxon>
        <taxon>Dikarya</taxon>
        <taxon>Ascomycota</taxon>
        <taxon>Pezizomycotina</taxon>
        <taxon>Sordariomycetes</taxon>
        <taxon>Sordariomycetidae</taxon>
        <taxon>Magnaporthales</taxon>
        <taxon>Magnaporthaceae</taxon>
        <taxon>Gaeumannomyces</taxon>
    </lineage>
</organism>
<dbReference type="PANTHER" id="PTHR14614">
    <property type="entry name" value="HEPATOCELLULAR CARCINOMA-ASSOCIATED ANTIGEN"/>
    <property type="match status" value="1"/>
</dbReference>
<accession>J3P612</accession>
<dbReference type="OrthoDB" id="433955at2759"/>
<dbReference type="Proteomes" id="UP000006039">
    <property type="component" value="Unassembled WGS sequence"/>
</dbReference>
<evidence type="ECO:0000313" key="2">
    <source>
        <dbReference type="EMBL" id="EJT75114.1"/>
    </source>
</evidence>
<dbReference type="GeneID" id="20349410"/>
<dbReference type="EMBL" id="GL385398">
    <property type="protein sequence ID" value="EJT75114.1"/>
    <property type="molecule type" value="Genomic_DNA"/>
</dbReference>
<dbReference type="InterPro" id="IPR029063">
    <property type="entry name" value="SAM-dependent_MTases_sf"/>
</dbReference>
<evidence type="ECO:0000313" key="3">
    <source>
        <dbReference type="EnsemblFungi" id="EJT75114"/>
    </source>
</evidence>
<dbReference type="eggNOG" id="KOG2793">
    <property type="taxonomic scope" value="Eukaryota"/>
</dbReference>
<dbReference type="HOGENOM" id="CLU_030437_1_0_1"/>
<evidence type="ECO:0000256" key="1">
    <source>
        <dbReference type="SAM" id="MobiDB-lite"/>
    </source>
</evidence>
<dbReference type="STRING" id="644352.J3P612"/>
<name>J3P612_GAET3</name>
<reference evidence="3" key="5">
    <citation type="submission" date="2018-04" db="UniProtKB">
        <authorList>
            <consortium name="EnsemblFungi"/>
        </authorList>
    </citation>
    <scope>IDENTIFICATION</scope>
    <source>
        <strain evidence="3">R3-111a-1</strain>
    </source>
</reference>
<feature type="region of interest" description="Disordered" evidence="1">
    <location>
        <begin position="48"/>
        <end position="71"/>
    </location>
</feature>
<dbReference type="PANTHER" id="PTHR14614:SF147">
    <property type="entry name" value="S-ADENOSYLMETHIONINE-DEPENDENT METHYLTRANSFERASE OF THE SEVEN BETA-STRAND FAMILY"/>
    <property type="match status" value="1"/>
</dbReference>
<dbReference type="RefSeq" id="XP_009225058.1">
    <property type="nucleotide sequence ID" value="XM_009226794.1"/>
</dbReference>
<dbReference type="Gene3D" id="3.40.50.150">
    <property type="entry name" value="Vaccinia Virus protein VP39"/>
    <property type="match status" value="1"/>
</dbReference>
<dbReference type="Pfam" id="PF10294">
    <property type="entry name" value="Methyltransf_16"/>
    <property type="match status" value="1"/>
</dbReference>
<gene>
    <name evidence="3" type="primary">20349410</name>
    <name evidence="2" type="ORF">GGTG_08952</name>
</gene>
<dbReference type="AlphaFoldDB" id="J3P612"/>
<reference evidence="2" key="3">
    <citation type="submission" date="2010-09" db="EMBL/GenBank/DDBJ databases">
        <title>Annotation of Gaeumannomyces graminis var. tritici R3-111a-1.</title>
        <authorList>
            <consortium name="The Broad Institute Genome Sequencing Platform"/>
            <person name="Ma L.-J."/>
            <person name="Dead R."/>
            <person name="Young S.K."/>
            <person name="Zeng Q."/>
            <person name="Gargeya S."/>
            <person name="Fitzgerald M."/>
            <person name="Haas B."/>
            <person name="Abouelleil A."/>
            <person name="Alvarado L."/>
            <person name="Arachchi H.M."/>
            <person name="Berlin A."/>
            <person name="Brown A."/>
            <person name="Chapman S.B."/>
            <person name="Chen Z."/>
            <person name="Dunbar C."/>
            <person name="Freedman E."/>
            <person name="Gearin G."/>
            <person name="Gellesch M."/>
            <person name="Goldberg J."/>
            <person name="Griggs A."/>
            <person name="Gujja S."/>
            <person name="Heiman D."/>
            <person name="Howarth C."/>
            <person name="Larson L."/>
            <person name="Lui A."/>
            <person name="MacDonald P.J.P."/>
            <person name="Mehta T."/>
            <person name="Montmayeur A."/>
            <person name="Murphy C."/>
            <person name="Neiman D."/>
            <person name="Pearson M."/>
            <person name="Priest M."/>
            <person name="Roberts A."/>
            <person name="Saif S."/>
            <person name="Shea T."/>
            <person name="Shenoy N."/>
            <person name="Sisk P."/>
            <person name="Stolte C."/>
            <person name="Sykes S."/>
            <person name="Yandava C."/>
            <person name="Wortman J."/>
            <person name="Nusbaum C."/>
            <person name="Birren B."/>
        </authorList>
    </citation>
    <scope>NUCLEOTIDE SEQUENCE</scope>
    <source>
        <strain evidence="2">R3-111a-1</strain>
    </source>
</reference>
<proteinExistence type="predicted"/>
<dbReference type="GO" id="GO:0008757">
    <property type="term" value="F:S-adenosylmethionine-dependent methyltransferase activity"/>
    <property type="evidence" value="ECO:0007669"/>
    <property type="project" value="UniProtKB-ARBA"/>
</dbReference>
<dbReference type="VEuPathDB" id="FungiDB:GGTG_08952"/>
<dbReference type="EnsemblFungi" id="EJT75114">
    <property type="protein sequence ID" value="EJT75114"/>
    <property type="gene ID" value="GGTG_08952"/>
</dbReference>
<protein>
    <submittedName>
        <fullName evidence="2 3">Uncharacterized protein</fullName>
    </submittedName>
</protein>
<reference evidence="3" key="4">
    <citation type="journal article" date="2015" name="G3 (Bethesda)">
        <title>Genome sequences of three phytopathogenic species of the Magnaporthaceae family of fungi.</title>
        <authorList>
            <person name="Okagaki L.H."/>
            <person name="Nunes C.C."/>
            <person name="Sailsbery J."/>
            <person name="Clay B."/>
            <person name="Brown D."/>
            <person name="John T."/>
            <person name="Oh Y."/>
            <person name="Young N."/>
            <person name="Fitzgerald M."/>
            <person name="Haas B.J."/>
            <person name="Zeng Q."/>
            <person name="Young S."/>
            <person name="Adiconis X."/>
            <person name="Fan L."/>
            <person name="Levin J.Z."/>
            <person name="Mitchell T.K."/>
            <person name="Okubara P.A."/>
            <person name="Farman M.L."/>
            <person name="Kohn L.M."/>
            <person name="Birren B."/>
            <person name="Ma L.-J."/>
            <person name="Dean R.A."/>
        </authorList>
    </citation>
    <scope>NUCLEOTIDE SEQUENCE</scope>
    <source>
        <strain evidence="3">R3-111a-1</strain>
    </source>
</reference>
<sequence length="344" mass="35974">MTPPRIPLAPTSLPPPRCLPELPASVVLAAVANLRAIYCPLAPSAADIYRRHDRPPPPQADSGYTSGNEDGVLGKHEAALESLRADALERNVAFRWLSTVVLRADELQATDDERDQLVDEASVVIAALTVTGPEAADKCADCDDGGITRDFSFPVAPKLDAPPVRVCLFDADPSGPDHLNVGLQSWGASIVFSALACAALACAAPARLGLTRAALGPSPCVVELSAGTSLVGLVLGALLPRLGIDATVVATDYHPAVLANLASNVAANQGTGVKTCMLLAATFCSWPLFEGISDTVEMAFDGGSDQRFIIQHTEMLPKQKGVGRGDEDGYKLFKIGWAAGCGQR</sequence>
<keyword evidence="4" id="KW-1185">Reference proteome</keyword>
<dbReference type="InterPro" id="IPR019410">
    <property type="entry name" value="Methyltransf_16"/>
</dbReference>